<dbReference type="PANTHER" id="PTHR43235">
    <property type="entry name" value="GLUTAMINE AMIDOTRANSFERASE PB2B2.05-RELATED"/>
    <property type="match status" value="1"/>
</dbReference>
<dbReference type="InterPro" id="IPR044668">
    <property type="entry name" value="PuuD-like"/>
</dbReference>
<dbReference type="GO" id="GO:0033969">
    <property type="term" value="F:gamma-glutamyl-gamma-aminobutyrate hydrolase activity"/>
    <property type="evidence" value="ECO:0007669"/>
    <property type="project" value="TreeGrafter"/>
</dbReference>
<protein>
    <submittedName>
        <fullName evidence="1">Putative glutamine amidotransferase-like protein</fullName>
    </submittedName>
</protein>
<accession>B1HRJ4</accession>
<dbReference type="GO" id="GO:0006598">
    <property type="term" value="P:polyamine catabolic process"/>
    <property type="evidence" value="ECO:0007669"/>
    <property type="project" value="TreeGrafter"/>
</dbReference>
<dbReference type="GO" id="GO:0016740">
    <property type="term" value="F:transferase activity"/>
    <property type="evidence" value="ECO:0007669"/>
    <property type="project" value="UniProtKB-KW"/>
</dbReference>
<dbReference type="CDD" id="cd01745">
    <property type="entry name" value="GATase1_2"/>
    <property type="match status" value="1"/>
</dbReference>
<dbReference type="PANTHER" id="PTHR43235:SF1">
    <property type="entry name" value="GLUTAMINE AMIDOTRANSFERASE PB2B2.05-RELATED"/>
    <property type="match status" value="1"/>
</dbReference>
<keyword evidence="1" id="KW-0808">Transferase</keyword>
<dbReference type="SUPFAM" id="SSF52317">
    <property type="entry name" value="Class I glutamine amidotransferase-like"/>
    <property type="match status" value="1"/>
</dbReference>
<dbReference type="PROSITE" id="PS51273">
    <property type="entry name" value="GATASE_TYPE_1"/>
    <property type="match status" value="1"/>
</dbReference>
<organism evidence="1 2">
    <name type="scientific">Lysinibacillus sphaericus (strain C3-41)</name>
    <dbReference type="NCBI Taxonomy" id="444177"/>
    <lineage>
        <taxon>Bacteria</taxon>
        <taxon>Bacillati</taxon>
        <taxon>Bacillota</taxon>
        <taxon>Bacilli</taxon>
        <taxon>Bacillales</taxon>
        <taxon>Bacillaceae</taxon>
        <taxon>Lysinibacillus</taxon>
    </lineage>
</organism>
<dbReference type="InterPro" id="IPR011697">
    <property type="entry name" value="Peptidase_C26"/>
</dbReference>
<dbReference type="AlphaFoldDB" id="B1HRJ4"/>
<dbReference type="FunFam" id="3.40.50.880:FF:000030">
    <property type="entry name" value="Gamma-glutamyl-gamma-aminobutyrate hydrolase PuuD"/>
    <property type="match status" value="1"/>
</dbReference>
<dbReference type="GO" id="GO:0005829">
    <property type="term" value="C:cytosol"/>
    <property type="evidence" value="ECO:0007669"/>
    <property type="project" value="TreeGrafter"/>
</dbReference>
<evidence type="ECO:0000313" key="2">
    <source>
        <dbReference type="Proteomes" id="UP000002164"/>
    </source>
</evidence>
<dbReference type="KEGG" id="lsp:Bsph_1683"/>
<dbReference type="EMBL" id="CP000817">
    <property type="protein sequence ID" value="ACA39279.1"/>
    <property type="molecule type" value="Genomic_DNA"/>
</dbReference>
<evidence type="ECO:0000313" key="1">
    <source>
        <dbReference type="EMBL" id="ACA39279.1"/>
    </source>
</evidence>
<sequence length="245" mass="26497">MEGNQVKPIIGITAFVEDDLSAHLNAAYSKSIIEAGGIPLIIPLGVEEDAAQILALTDGLLLSGGYDVHPFLFGVDPSPKLGKIHPARDAVELALIEAAFLRKMPIFGICRGIQILNVALGGTLYQDIDSDHYSTKLIKHMQQAGRSVATHYVQIIAENLLATILEQEKIAVNSFHHQSVNVLAENLKVAAKSSDGIIEAVVHEELPFCLAVQWHPEELAIAGDPHAQKLFAAFIEASIKFKKEA</sequence>
<dbReference type="Gene3D" id="3.40.50.880">
    <property type="match status" value="1"/>
</dbReference>
<dbReference type="InterPro" id="IPR029062">
    <property type="entry name" value="Class_I_gatase-like"/>
</dbReference>
<reference evidence="1 2" key="1">
    <citation type="journal article" date="2008" name="J. Bacteriol.">
        <title>Complete genome sequence of the mosquitocidal bacterium Bacillus sphaericus C3-41 and comparison with those of closely related Bacillus species.</title>
        <authorList>
            <person name="Hu X."/>
            <person name="Fan W."/>
            <person name="Han B."/>
            <person name="Liu H."/>
            <person name="Zheng D."/>
            <person name="Li Q."/>
            <person name="Dong W."/>
            <person name="Yan J."/>
            <person name="Gao M."/>
            <person name="Berry C."/>
            <person name="Yuan Z."/>
        </authorList>
    </citation>
    <scope>NUCLEOTIDE SEQUENCE [LARGE SCALE GENOMIC DNA]</scope>
    <source>
        <strain evidence="1 2">C3-41</strain>
    </source>
</reference>
<dbReference type="HOGENOM" id="CLU_030756_2_1_9"/>
<name>B1HRJ4_LYSSC</name>
<proteinExistence type="predicted"/>
<dbReference type="Proteomes" id="UP000002164">
    <property type="component" value="Chromosome"/>
</dbReference>
<dbReference type="Pfam" id="PF07722">
    <property type="entry name" value="Peptidase_C26"/>
    <property type="match status" value="1"/>
</dbReference>
<gene>
    <name evidence="1" type="primary">yvdE</name>
    <name evidence="1" type="ordered locus">Bsph_1683</name>
</gene>
<dbReference type="EnsemblBacteria" id="ACA39279">
    <property type="protein sequence ID" value="ACA39279"/>
    <property type="gene ID" value="Bsph_1683"/>
</dbReference>
<keyword evidence="1" id="KW-0315">Glutamine amidotransferase</keyword>